<sequence length="738" mass="84104">MSEETCPSVPTGPSKPTIIKFNTQNDRMNEPPPQPRVRKVTTIINTLGVIVKDSATDFIVWVFTACEEKCFPKTNKHMFMSFQVGTWIIVGIYPDGTVASFSPWSLLLNAYETRVYQGQLQMKRLVSELHHEKTVSYNEVVEPSPMLLESESQLTAEFYYISGFGRVLVASTYRQQLEELNDNLSIWVQYCGGVVKDCCWIMYCFDGKNRANSGFTDKELRDIAEFIQDRRLNTDAMTCTNKFVARNMGLLTEINSNKNIMHCWSPHVSMEADHCVKIPQPPRNREIDSPLLQPVIGQWIQFDVQSKDIDEYIEMRPGFRLNISEYLPINSPCGIGVAHVNRIVRVAISCILVKGTDHPKLYHLPLFGIVIDQRMALVSGTHMQLIIEKTTPKIRKSSGICWKVIDSVIVNVADATVEKIKDMLIEIIPIRDSMESCHLVPIEKSHSSMQSKPFLVQQVIPVGTSSVNSGITSLKYQQPQQHIPYHDSRRDYYIGNSIQLPSNYNPSRNGRYSTKARQWSSMSYTGETMEGNALVEKVNQGLKSGILWFFDHSMSVHFLYDDFKLHVGDYAHVKVEQIADPLSAMGFRWKWKSGSRKTPPFACFVDKNQIYVEDQLVYCGLNRQNWPMYKSSNFPCILDVDGFIVNPTIGTQYSATIFRRRIQPANLETSPRYHWTIFSLRNTHQLSTDLFIPQSNYQRSFGSRQAKNLPVTEFVKSSTSSDHSTSPPLKSPSLASDE</sequence>
<name>A0A6A5GTI3_CAERE</name>
<dbReference type="EMBL" id="WUAV01000004">
    <property type="protein sequence ID" value="KAF1757799.1"/>
    <property type="molecule type" value="Genomic_DNA"/>
</dbReference>
<protein>
    <submittedName>
        <fullName evidence="2">Uncharacterized protein</fullName>
    </submittedName>
</protein>
<dbReference type="RefSeq" id="XP_053584979.1">
    <property type="nucleotide sequence ID" value="XM_053730207.1"/>
</dbReference>
<reference evidence="2 3" key="1">
    <citation type="submission" date="2019-12" db="EMBL/GenBank/DDBJ databases">
        <title>Chromosome-level assembly of the Caenorhabditis remanei genome.</title>
        <authorList>
            <person name="Teterina A.A."/>
            <person name="Willis J.H."/>
            <person name="Phillips P.C."/>
        </authorList>
    </citation>
    <scope>NUCLEOTIDE SEQUENCE [LARGE SCALE GENOMIC DNA]</scope>
    <source>
        <strain evidence="2 3">PX506</strain>
        <tissue evidence="2">Whole organism</tissue>
    </source>
</reference>
<organism evidence="2 3">
    <name type="scientific">Caenorhabditis remanei</name>
    <name type="common">Caenorhabditis vulgaris</name>
    <dbReference type="NCBI Taxonomy" id="31234"/>
    <lineage>
        <taxon>Eukaryota</taxon>
        <taxon>Metazoa</taxon>
        <taxon>Ecdysozoa</taxon>
        <taxon>Nematoda</taxon>
        <taxon>Chromadorea</taxon>
        <taxon>Rhabditida</taxon>
        <taxon>Rhabditina</taxon>
        <taxon>Rhabditomorpha</taxon>
        <taxon>Rhabditoidea</taxon>
        <taxon>Rhabditidae</taxon>
        <taxon>Peloderinae</taxon>
        <taxon>Caenorhabditis</taxon>
    </lineage>
</organism>
<dbReference type="KEGG" id="crq:GCK72_014256"/>
<feature type="region of interest" description="Disordered" evidence="1">
    <location>
        <begin position="1"/>
        <end position="35"/>
    </location>
</feature>
<comment type="caution">
    <text evidence="2">The sequence shown here is derived from an EMBL/GenBank/DDBJ whole genome shotgun (WGS) entry which is preliminary data.</text>
</comment>
<dbReference type="AlphaFoldDB" id="A0A6A5GTI3"/>
<dbReference type="Proteomes" id="UP000483820">
    <property type="component" value="Chromosome IV"/>
</dbReference>
<feature type="compositionally biased region" description="Low complexity" evidence="1">
    <location>
        <begin position="717"/>
        <end position="726"/>
    </location>
</feature>
<feature type="region of interest" description="Disordered" evidence="1">
    <location>
        <begin position="714"/>
        <end position="738"/>
    </location>
</feature>
<dbReference type="GeneID" id="9815806"/>
<accession>A0A6A5GTI3</accession>
<evidence type="ECO:0000313" key="3">
    <source>
        <dbReference type="Proteomes" id="UP000483820"/>
    </source>
</evidence>
<proteinExistence type="predicted"/>
<evidence type="ECO:0000313" key="2">
    <source>
        <dbReference type="EMBL" id="KAF1757799.1"/>
    </source>
</evidence>
<dbReference type="CTD" id="9815806"/>
<evidence type="ECO:0000256" key="1">
    <source>
        <dbReference type="SAM" id="MobiDB-lite"/>
    </source>
</evidence>
<gene>
    <name evidence="2" type="ORF">GCK72_014256</name>
</gene>